<dbReference type="InterPro" id="IPR008942">
    <property type="entry name" value="ENTH_VHS"/>
</dbReference>
<dbReference type="Pfam" id="PF01417">
    <property type="entry name" value="ENTH"/>
    <property type="match status" value="1"/>
</dbReference>
<dbReference type="InterPro" id="IPR013809">
    <property type="entry name" value="ENTH"/>
</dbReference>
<feature type="domain" description="ENTH" evidence="2">
    <location>
        <begin position="13"/>
        <end position="145"/>
    </location>
</feature>
<evidence type="ECO:0000259" key="2">
    <source>
        <dbReference type="PROSITE" id="PS50942"/>
    </source>
</evidence>
<dbReference type="Gene3D" id="1.25.40.90">
    <property type="match status" value="1"/>
</dbReference>
<organism evidence="3">
    <name type="scientific">Hydra vulgaris</name>
    <name type="common">Hydra</name>
    <name type="synonym">Hydra attenuata</name>
    <dbReference type="NCBI Taxonomy" id="6087"/>
    <lineage>
        <taxon>Eukaryota</taxon>
        <taxon>Metazoa</taxon>
        <taxon>Cnidaria</taxon>
        <taxon>Hydrozoa</taxon>
        <taxon>Hydroidolina</taxon>
        <taxon>Anthoathecata</taxon>
        <taxon>Aplanulata</taxon>
        <taxon>Hydridae</taxon>
        <taxon>Hydra</taxon>
    </lineage>
</organism>
<accession>T2MDQ9</accession>
<dbReference type="AlphaFoldDB" id="T2MDQ9"/>
<gene>
    <name evidence="3" type="primary">CLINT1</name>
</gene>
<dbReference type="PANTHER" id="PTHR12276:SF45">
    <property type="entry name" value="CLATHRIN INTERACTOR 1"/>
    <property type="match status" value="1"/>
</dbReference>
<dbReference type="PROSITE" id="PS50942">
    <property type="entry name" value="ENTH"/>
    <property type="match status" value="1"/>
</dbReference>
<feature type="region of interest" description="Disordered" evidence="1">
    <location>
        <begin position="465"/>
        <end position="490"/>
    </location>
</feature>
<dbReference type="SUPFAM" id="SSF48464">
    <property type="entry name" value="ENTH/VHS domain"/>
    <property type="match status" value="1"/>
</dbReference>
<dbReference type="CDD" id="cd16989">
    <property type="entry name" value="ENTH_EpsinR"/>
    <property type="match status" value="1"/>
</dbReference>
<feature type="region of interest" description="Disordered" evidence="1">
    <location>
        <begin position="207"/>
        <end position="276"/>
    </location>
</feature>
<evidence type="ECO:0000256" key="1">
    <source>
        <dbReference type="SAM" id="MobiDB-lite"/>
    </source>
</evidence>
<dbReference type="EMBL" id="HAAD01003823">
    <property type="protein sequence ID" value="CDG70055.1"/>
    <property type="molecule type" value="mRNA"/>
</dbReference>
<proteinExistence type="evidence at transcript level"/>
<protein>
    <submittedName>
        <fullName evidence="3">Clathrin interactor 1</fullName>
    </submittedName>
</protein>
<dbReference type="FunFam" id="1.25.40.90:FF:000006">
    <property type="entry name" value="Clathrin interactor 1"/>
    <property type="match status" value="1"/>
</dbReference>
<name>T2MDQ9_HYDVU</name>
<feature type="compositionally biased region" description="Basic and acidic residues" evidence="1">
    <location>
        <begin position="207"/>
        <end position="216"/>
    </location>
</feature>
<dbReference type="KEGG" id="hmg:100213437"/>
<feature type="compositionally biased region" description="Polar residues" evidence="1">
    <location>
        <begin position="217"/>
        <end position="228"/>
    </location>
</feature>
<dbReference type="OrthoDB" id="4033880at2759"/>
<reference evidence="3" key="1">
    <citation type="journal article" date="2013" name="Genome Biol. Evol.">
        <title>Punctuated emergences of genetic and phenotypic innovations in eumetazoan, bilaterian, euteleostome, and hominidae ancestors.</title>
        <authorList>
            <person name="Wenger Y."/>
            <person name="Galliot B."/>
        </authorList>
    </citation>
    <scope>NUCLEOTIDE SEQUENCE</scope>
    <source>
        <tissue evidence="3">Whole animals</tissue>
    </source>
</reference>
<dbReference type="GO" id="GO:0030276">
    <property type="term" value="F:clathrin binding"/>
    <property type="evidence" value="ECO:0007669"/>
    <property type="project" value="TreeGrafter"/>
</dbReference>
<dbReference type="GO" id="GO:0005768">
    <property type="term" value="C:endosome"/>
    <property type="evidence" value="ECO:0007669"/>
    <property type="project" value="TreeGrafter"/>
</dbReference>
<dbReference type="SMART" id="SM00273">
    <property type="entry name" value="ENTH"/>
    <property type="match status" value="1"/>
</dbReference>
<dbReference type="PANTHER" id="PTHR12276">
    <property type="entry name" value="EPSIN/ENT-RELATED"/>
    <property type="match status" value="1"/>
</dbReference>
<evidence type="ECO:0000313" key="3">
    <source>
        <dbReference type="EMBL" id="CDG70055.1"/>
    </source>
</evidence>
<dbReference type="GO" id="GO:0030125">
    <property type="term" value="C:clathrin vesicle coat"/>
    <property type="evidence" value="ECO:0007669"/>
    <property type="project" value="TreeGrafter"/>
</dbReference>
<dbReference type="GeneID" id="100213437"/>
<sequence>MWKIREIQDKVTNVVMNYTEVETKVREATNDDQWGPHGTIMNELAKFTYTYEHFPEVMGMLWKRLLLEQKYWRRVYKSLLLLRYLITNGSERVVTSARDHLFDMRQLESYQHIDELGKDQGLNIRHKVKEIIDLIQDDARLRDERKRSKVNKDKYVGMSSNVIEDSFYSKYGDKYSRDMNTSQSRIEYDDDFNRKTTFQQIKDTIESIRPGKRDYSEYNTKPSRQNVYQDEPEVEEATEDYKSGDEDSYQFKIPRENSISNKEEAQPSQRKSTTPKKIIDLGASANLGASQTKVMQVISNDEDKEFSNFNSAPISTVAAAAVPVKPSVFDDLADVLTAPLSYPALTPMNAISNEPQGDLFGDFSLSSQNTNINSNDFANFNSFDSFNQPTVNSGASFGQFETNYNNQTIPMMPQTHQTFSTHSMPQNNYYSPQHQLNIMTPSVMQQTAFIGQTNTMQPNYQASPFSNSPNTVSATSPLSHQSNVNSDKKNLWSNSGGVDISLDYLKPGVTRPKAPLPSMNQMSNNYSVGQQQPGINWLGGQSNIQQQNLMMNNNMSNLGMHSSTVRMQNMSPVRSNIGMSTNMGMPTNMGMSIPTHMGQNKMVQPIGMQINMQPTSQQINFAQFKAS</sequence>
<dbReference type="GO" id="GO:0005886">
    <property type="term" value="C:plasma membrane"/>
    <property type="evidence" value="ECO:0007669"/>
    <property type="project" value="TreeGrafter"/>
</dbReference>
<dbReference type="GO" id="GO:0005543">
    <property type="term" value="F:phospholipid binding"/>
    <property type="evidence" value="ECO:0007669"/>
    <property type="project" value="TreeGrafter"/>
</dbReference>
<dbReference type="GO" id="GO:0006897">
    <property type="term" value="P:endocytosis"/>
    <property type="evidence" value="ECO:0007669"/>
    <property type="project" value="TreeGrafter"/>
</dbReference>